<feature type="transmembrane region" description="Helical" evidence="5">
    <location>
        <begin position="231"/>
        <end position="255"/>
    </location>
</feature>
<evidence type="ECO:0000313" key="8">
    <source>
        <dbReference type="EMBL" id="SFQ44510.1"/>
    </source>
</evidence>
<evidence type="ECO:0000256" key="3">
    <source>
        <dbReference type="ARBA" id="ARBA00022989"/>
    </source>
</evidence>
<dbReference type="Proteomes" id="UP000199137">
    <property type="component" value="Unassembled WGS sequence"/>
</dbReference>
<dbReference type="Gene3D" id="1.20.1250.20">
    <property type="entry name" value="MFS general substrate transporter like domains"/>
    <property type="match status" value="1"/>
</dbReference>
<dbReference type="PANTHER" id="PTHR23528:SF1">
    <property type="entry name" value="MAJOR FACILITATOR SUPERFAMILY (MFS) PROFILE DOMAIN-CONTAINING PROTEIN"/>
    <property type="match status" value="1"/>
</dbReference>
<dbReference type="Proteomes" id="UP000470404">
    <property type="component" value="Unassembled WGS sequence"/>
</dbReference>
<feature type="transmembrane region" description="Helical" evidence="5">
    <location>
        <begin position="92"/>
        <end position="111"/>
    </location>
</feature>
<feature type="domain" description="Major facilitator superfamily (MFS) profile" evidence="6">
    <location>
        <begin position="17"/>
        <end position="416"/>
    </location>
</feature>
<dbReference type="AlphaFoldDB" id="A0A1I5YK32"/>
<dbReference type="GO" id="GO:0005886">
    <property type="term" value="C:plasma membrane"/>
    <property type="evidence" value="ECO:0007669"/>
    <property type="project" value="UniProtKB-SubCell"/>
</dbReference>
<dbReference type="EMBL" id="JAAGNC010000217">
    <property type="protein sequence ID" value="NEC62711.1"/>
    <property type="molecule type" value="Genomic_DNA"/>
</dbReference>
<keyword evidence="10" id="KW-1185">Reference proteome</keyword>
<evidence type="ECO:0000256" key="1">
    <source>
        <dbReference type="ARBA" id="ARBA00004651"/>
    </source>
</evidence>
<keyword evidence="2 5" id="KW-0812">Transmembrane</keyword>
<comment type="subcellular location">
    <subcellularLocation>
        <location evidence="1">Cell membrane</location>
        <topology evidence="1">Multi-pass membrane protein</topology>
    </subcellularLocation>
</comment>
<dbReference type="EMBL" id="FOWC01000012">
    <property type="protein sequence ID" value="SFQ44510.1"/>
    <property type="molecule type" value="Genomic_DNA"/>
</dbReference>
<proteinExistence type="predicted"/>
<feature type="transmembrane region" description="Helical" evidence="5">
    <location>
        <begin position="19"/>
        <end position="42"/>
    </location>
</feature>
<dbReference type="RefSeq" id="WP_067577891.1">
    <property type="nucleotide sequence ID" value="NZ_FOWC01000012.1"/>
</dbReference>
<gene>
    <name evidence="7" type="ORF">G3I59_45740</name>
    <name evidence="8" type="ORF">SAMN05421854_112148</name>
</gene>
<accession>A0A1I5YK32</accession>
<protein>
    <submittedName>
        <fullName evidence="7">MFS transporter</fullName>
    </submittedName>
    <submittedName>
        <fullName evidence="8">Major Facilitator Superfamily protein</fullName>
    </submittedName>
</protein>
<keyword evidence="4 5" id="KW-0472">Membrane</keyword>
<reference evidence="8 9" key="1">
    <citation type="submission" date="2016-10" db="EMBL/GenBank/DDBJ databases">
        <authorList>
            <person name="de Groot N.N."/>
        </authorList>
    </citation>
    <scope>NUCLEOTIDE SEQUENCE [LARGE SCALE GENOMIC DNA]</scope>
    <source>
        <strain evidence="8 9">DSM 44637</strain>
    </source>
</reference>
<dbReference type="InterPro" id="IPR020846">
    <property type="entry name" value="MFS_dom"/>
</dbReference>
<feature type="transmembrane region" description="Helical" evidence="5">
    <location>
        <begin position="326"/>
        <end position="352"/>
    </location>
</feature>
<dbReference type="GO" id="GO:0022857">
    <property type="term" value="F:transmembrane transporter activity"/>
    <property type="evidence" value="ECO:0007669"/>
    <property type="project" value="InterPro"/>
</dbReference>
<dbReference type="PANTHER" id="PTHR23528">
    <property type="match status" value="1"/>
</dbReference>
<organism evidence="8 9">
    <name type="scientific">Amycolatopsis rubida</name>
    <dbReference type="NCBI Taxonomy" id="112413"/>
    <lineage>
        <taxon>Bacteria</taxon>
        <taxon>Bacillati</taxon>
        <taxon>Actinomycetota</taxon>
        <taxon>Actinomycetes</taxon>
        <taxon>Pseudonocardiales</taxon>
        <taxon>Pseudonocardiaceae</taxon>
        <taxon>Amycolatopsis</taxon>
    </lineage>
</organism>
<evidence type="ECO:0000256" key="4">
    <source>
        <dbReference type="ARBA" id="ARBA00023136"/>
    </source>
</evidence>
<feature type="transmembrane region" description="Helical" evidence="5">
    <location>
        <begin position="178"/>
        <end position="199"/>
    </location>
</feature>
<feature type="transmembrane region" description="Helical" evidence="5">
    <location>
        <begin position="54"/>
        <end position="71"/>
    </location>
</feature>
<keyword evidence="3 5" id="KW-1133">Transmembrane helix</keyword>
<dbReference type="InterPro" id="IPR011701">
    <property type="entry name" value="MFS"/>
</dbReference>
<evidence type="ECO:0000259" key="6">
    <source>
        <dbReference type="PROSITE" id="PS50850"/>
    </source>
</evidence>
<evidence type="ECO:0000313" key="7">
    <source>
        <dbReference type="EMBL" id="NEC62711.1"/>
    </source>
</evidence>
<evidence type="ECO:0000313" key="9">
    <source>
        <dbReference type="Proteomes" id="UP000199137"/>
    </source>
</evidence>
<dbReference type="SUPFAM" id="SSF103473">
    <property type="entry name" value="MFS general substrate transporter"/>
    <property type="match status" value="1"/>
</dbReference>
<dbReference type="STRING" id="112413.SAMN05421854_112148"/>
<evidence type="ECO:0000256" key="2">
    <source>
        <dbReference type="ARBA" id="ARBA00022692"/>
    </source>
</evidence>
<feature type="transmembrane region" description="Helical" evidence="5">
    <location>
        <begin position="117"/>
        <end position="138"/>
    </location>
</feature>
<feature type="transmembrane region" description="Helical" evidence="5">
    <location>
        <begin position="364"/>
        <end position="382"/>
    </location>
</feature>
<name>A0A1I5YK32_9PSEU</name>
<feature type="transmembrane region" description="Helical" evidence="5">
    <location>
        <begin position="300"/>
        <end position="320"/>
    </location>
</feature>
<dbReference type="PROSITE" id="PS50850">
    <property type="entry name" value="MFS"/>
    <property type="match status" value="1"/>
</dbReference>
<reference evidence="7 10" key="2">
    <citation type="submission" date="2020-01" db="EMBL/GenBank/DDBJ databases">
        <title>Insect and environment-associated Actinomycetes.</title>
        <authorList>
            <person name="Currrie C."/>
            <person name="Chevrette M."/>
            <person name="Carlson C."/>
            <person name="Stubbendieck R."/>
            <person name="Wendt-Pienkowski E."/>
        </authorList>
    </citation>
    <scope>NUCLEOTIDE SEQUENCE [LARGE SCALE GENOMIC DNA]</scope>
    <source>
        <strain evidence="7 10">SID8386</strain>
    </source>
</reference>
<feature type="transmembrane region" description="Helical" evidence="5">
    <location>
        <begin position="394"/>
        <end position="411"/>
    </location>
</feature>
<evidence type="ECO:0000256" key="5">
    <source>
        <dbReference type="SAM" id="Phobius"/>
    </source>
</evidence>
<dbReference type="InterPro" id="IPR036259">
    <property type="entry name" value="MFS_trans_sf"/>
</dbReference>
<dbReference type="Pfam" id="PF07690">
    <property type="entry name" value="MFS_1"/>
    <property type="match status" value="1"/>
</dbReference>
<feature type="transmembrane region" description="Helical" evidence="5">
    <location>
        <begin position="267"/>
        <end position="288"/>
    </location>
</feature>
<feature type="transmembrane region" description="Helical" evidence="5">
    <location>
        <begin position="150"/>
        <end position="172"/>
    </location>
</feature>
<sequence>MTHTVSADRSVRTAGPKFVVAYIAALLGCYFALITPASVTVALRLQQIDPEHKVGALALALGLGALLAVISNPLFGHLSDRTTSRFGMRKPWLIVGIFGGTAGLLVVAFATTTTTVVLGWCLTQVLFNAGLAALVALLPDQIPPERRGVVSALMGVCFPIAMIGGSFVAQAVAGLPPFWMFLLPAIAAPITVVILCAVLPDRRLDPAARTPFAKRDIARMFSFRPRHNPPFAWACLMVFLLSAGFSTFTTYLVYYLSDVLGVGGGEIAHSAFVVNLIAFGIALPASLAGGWITDRFGRRGLMMISSAVMLALALAVMIVARSVPMLYLSAAIAGVGLGGYFCGHFAVPAALLSGDGEAAREMGVVNIALTLPSSLVPVYGPALLSFGSSASTNYPVLFGSGVLACLLAIPVTRKIHGLNRGVERP</sequence>
<dbReference type="OrthoDB" id="7584869at2"/>
<evidence type="ECO:0000313" key="10">
    <source>
        <dbReference type="Proteomes" id="UP000470404"/>
    </source>
</evidence>